<dbReference type="Proteomes" id="UP000675284">
    <property type="component" value="Unassembled WGS sequence"/>
</dbReference>
<dbReference type="PANTHER" id="PTHR43861:SF1">
    <property type="entry name" value="TRANS-ACONITATE 2-METHYLTRANSFERASE"/>
    <property type="match status" value="1"/>
</dbReference>
<dbReference type="InterPro" id="IPR029063">
    <property type="entry name" value="SAM-dependent_MTases_sf"/>
</dbReference>
<sequence>MKSKIKQSFDQLSYAYEQEVDKVSLYNSQYERPAMLKQVPEDLTGKSVLDAGCAAGWYTEQLVKRGGRLTAVDLSPKMVAATKRRMGETIQAYCVDLEEVLPFTDNSYDIIVSSLTLHYLKDWHKTFVEFKRILKPSGLLLFSVHHPQMKFLLDHMTNYFKVELMKDKWKKAGVSVDVYSYSRSMQSILNDTLSYFSLEQVIEPQPTRKFKEQNPTGYETLMKQPHFLIVKARNDKR</sequence>
<keyword evidence="2" id="KW-0808">Transferase</keyword>
<protein>
    <submittedName>
        <fullName evidence="2">Class I SAM-dependent methyltransferase</fullName>
    </submittedName>
</protein>
<evidence type="ECO:0000259" key="1">
    <source>
        <dbReference type="Pfam" id="PF08241"/>
    </source>
</evidence>
<dbReference type="GO" id="GO:0008757">
    <property type="term" value="F:S-adenosylmethionine-dependent methyltransferase activity"/>
    <property type="evidence" value="ECO:0007669"/>
    <property type="project" value="InterPro"/>
</dbReference>
<dbReference type="Gene3D" id="3.40.50.150">
    <property type="entry name" value="Vaccinia Virus protein VP39"/>
    <property type="match status" value="1"/>
</dbReference>
<dbReference type="GO" id="GO:0032259">
    <property type="term" value="P:methylation"/>
    <property type="evidence" value="ECO:0007669"/>
    <property type="project" value="UniProtKB-KW"/>
</dbReference>
<feature type="domain" description="Methyltransferase type 11" evidence="1">
    <location>
        <begin position="49"/>
        <end position="142"/>
    </location>
</feature>
<reference evidence="2" key="1">
    <citation type="submission" date="2021-04" db="EMBL/GenBank/DDBJ databases">
        <title>Isolation and polyphasic classification of algal microorganism.</title>
        <authorList>
            <person name="Wang S."/>
        </authorList>
    </citation>
    <scope>NUCLEOTIDE SEQUENCE</scope>
    <source>
        <strain evidence="2">720a</strain>
    </source>
</reference>
<dbReference type="Pfam" id="PF08241">
    <property type="entry name" value="Methyltransf_11"/>
    <property type="match status" value="1"/>
</dbReference>
<dbReference type="InterPro" id="IPR013216">
    <property type="entry name" value="Methyltransf_11"/>
</dbReference>
<dbReference type="AlphaFoldDB" id="A0A941IA64"/>
<proteinExistence type="predicted"/>
<evidence type="ECO:0000313" key="2">
    <source>
        <dbReference type="EMBL" id="MBR7795077.1"/>
    </source>
</evidence>
<dbReference type="CDD" id="cd02440">
    <property type="entry name" value="AdoMet_MTases"/>
    <property type="match status" value="1"/>
</dbReference>
<keyword evidence="2" id="KW-0489">Methyltransferase</keyword>
<keyword evidence="3" id="KW-1185">Reference proteome</keyword>
<name>A0A941IA64_9BACI</name>
<dbReference type="EMBL" id="JAGSOT010000006">
    <property type="protein sequence ID" value="MBR7795077.1"/>
    <property type="molecule type" value="Genomic_DNA"/>
</dbReference>
<accession>A0A941IA64</accession>
<gene>
    <name evidence="2" type="ORF">KCX74_03360</name>
</gene>
<organism evidence="2 3">
    <name type="scientific">Virgibacillus salarius</name>
    <dbReference type="NCBI Taxonomy" id="447199"/>
    <lineage>
        <taxon>Bacteria</taxon>
        <taxon>Bacillati</taxon>
        <taxon>Bacillota</taxon>
        <taxon>Bacilli</taxon>
        <taxon>Bacillales</taxon>
        <taxon>Bacillaceae</taxon>
        <taxon>Virgibacillus</taxon>
    </lineage>
</organism>
<dbReference type="SUPFAM" id="SSF53335">
    <property type="entry name" value="S-adenosyl-L-methionine-dependent methyltransferases"/>
    <property type="match status" value="1"/>
</dbReference>
<comment type="caution">
    <text evidence="2">The sequence shown here is derived from an EMBL/GenBank/DDBJ whole genome shotgun (WGS) entry which is preliminary data.</text>
</comment>
<dbReference type="PANTHER" id="PTHR43861">
    <property type="entry name" value="TRANS-ACONITATE 2-METHYLTRANSFERASE-RELATED"/>
    <property type="match status" value="1"/>
</dbReference>
<evidence type="ECO:0000313" key="3">
    <source>
        <dbReference type="Proteomes" id="UP000675284"/>
    </source>
</evidence>
<dbReference type="RefSeq" id="WP_166529951.1">
    <property type="nucleotide sequence ID" value="NZ_JAGSOT010000006.1"/>
</dbReference>